<accession>A0A820FIZ6</accession>
<name>A0A820FIZ6_9BILA</name>
<gene>
    <name evidence="1" type="ORF">OVN521_LOCUS29603</name>
</gene>
<comment type="caution">
    <text evidence="1">The sequence shown here is derived from an EMBL/GenBank/DDBJ whole genome shotgun (WGS) entry which is preliminary data.</text>
</comment>
<evidence type="ECO:0000313" key="2">
    <source>
        <dbReference type="Proteomes" id="UP000663866"/>
    </source>
</evidence>
<sequence length="23" mass="2481">MPTSTQAVAPYAPRVYQGLAEET</sequence>
<proteinExistence type="predicted"/>
<dbReference type="EMBL" id="CAJOBG010009233">
    <property type="protein sequence ID" value="CAF4261810.1"/>
    <property type="molecule type" value="Genomic_DNA"/>
</dbReference>
<dbReference type="Proteomes" id="UP000663866">
    <property type="component" value="Unassembled WGS sequence"/>
</dbReference>
<feature type="non-terminal residue" evidence="1">
    <location>
        <position position="23"/>
    </location>
</feature>
<reference evidence="1" key="1">
    <citation type="submission" date="2021-02" db="EMBL/GenBank/DDBJ databases">
        <authorList>
            <person name="Nowell W R."/>
        </authorList>
    </citation>
    <scope>NUCLEOTIDE SEQUENCE</scope>
</reference>
<dbReference type="AlphaFoldDB" id="A0A820FIZ6"/>
<protein>
    <submittedName>
        <fullName evidence="1">Uncharacterized protein</fullName>
    </submittedName>
</protein>
<organism evidence="1 2">
    <name type="scientific">Rotaria magnacalcarata</name>
    <dbReference type="NCBI Taxonomy" id="392030"/>
    <lineage>
        <taxon>Eukaryota</taxon>
        <taxon>Metazoa</taxon>
        <taxon>Spiralia</taxon>
        <taxon>Gnathifera</taxon>
        <taxon>Rotifera</taxon>
        <taxon>Eurotatoria</taxon>
        <taxon>Bdelloidea</taxon>
        <taxon>Philodinida</taxon>
        <taxon>Philodinidae</taxon>
        <taxon>Rotaria</taxon>
    </lineage>
</organism>
<keyword evidence="2" id="KW-1185">Reference proteome</keyword>
<evidence type="ECO:0000313" key="1">
    <source>
        <dbReference type="EMBL" id="CAF4261810.1"/>
    </source>
</evidence>